<dbReference type="EMBL" id="AAUW01000013">
    <property type="protein sequence ID" value="EAV42698.1"/>
    <property type="molecule type" value="Genomic_DNA"/>
</dbReference>
<comment type="caution">
    <text evidence="2">The sequence shown here is derived from an EMBL/GenBank/DDBJ whole genome shotgun (WGS) entry which is preliminary data.</text>
</comment>
<evidence type="ECO:0000313" key="3">
    <source>
        <dbReference type="Proteomes" id="UP000004848"/>
    </source>
</evidence>
<dbReference type="Proteomes" id="UP000004848">
    <property type="component" value="Unassembled WGS sequence"/>
</dbReference>
<evidence type="ECO:0000313" key="2">
    <source>
        <dbReference type="EMBL" id="EAV42698.1"/>
    </source>
</evidence>
<name>A0NX49_ROSAI</name>
<dbReference type="AlphaFoldDB" id="A0NX49"/>
<feature type="region of interest" description="Disordered" evidence="1">
    <location>
        <begin position="49"/>
        <end position="68"/>
    </location>
</feature>
<accession>A0NX49</accession>
<reference evidence="2 3" key="1">
    <citation type="submission" date="2006-05" db="EMBL/GenBank/DDBJ databases">
        <authorList>
            <person name="King G."/>
            <person name="Ferriera S."/>
            <person name="Johnson J."/>
            <person name="Kravitz S."/>
            <person name="Beeson K."/>
            <person name="Sutton G."/>
            <person name="Rogers Y.-H."/>
            <person name="Friedman R."/>
            <person name="Frazier M."/>
            <person name="Venter J.C."/>
        </authorList>
    </citation>
    <scope>NUCLEOTIDE SEQUENCE [LARGE SCALE GENOMIC DNA]</scope>
    <source>
        <strain evidence="3">ATCC 25650 / DSM 13394 / JCM 20685 / NBRC 16684 / NCIMB 2208 / IAM 12614 / B1</strain>
    </source>
</reference>
<proteinExistence type="predicted"/>
<dbReference type="eggNOG" id="ENOG5033NSS">
    <property type="taxonomic scope" value="Bacteria"/>
</dbReference>
<gene>
    <name evidence="2" type="ORF">SIAM614_27088</name>
</gene>
<protein>
    <submittedName>
        <fullName evidence="2">Uncharacterized protein</fullName>
    </submittedName>
</protein>
<evidence type="ECO:0000256" key="1">
    <source>
        <dbReference type="SAM" id="MobiDB-lite"/>
    </source>
</evidence>
<sequence length="68" mass="7028">MMDSVGIATTFVAQQQAQTAQTLQTKMMKMAAQQDANLVALLQQGADNLQAQQAAPPPGLGGQVDVSA</sequence>
<organism evidence="2 3">
    <name type="scientific">Roseibium aggregatum (strain ATCC 25650 / DSM 13394 / JCM 20685 / NBRC 16684 / NCIMB 2208 / IAM 12614 / B1)</name>
    <name type="common">Stappia aggregata</name>
    <dbReference type="NCBI Taxonomy" id="384765"/>
    <lineage>
        <taxon>Bacteria</taxon>
        <taxon>Pseudomonadati</taxon>
        <taxon>Pseudomonadota</taxon>
        <taxon>Alphaproteobacteria</taxon>
        <taxon>Hyphomicrobiales</taxon>
        <taxon>Stappiaceae</taxon>
        <taxon>Roseibium</taxon>
    </lineage>
</organism>